<dbReference type="Gene3D" id="3.90.180.10">
    <property type="entry name" value="Medium-chain alcohol dehydrogenases, catalytic domain"/>
    <property type="match status" value="1"/>
</dbReference>
<proteinExistence type="predicted"/>
<sequence length="276" mass="29281">MRYKVNATDIIIATIVGGGSMLYTCYPILRRLEDHDKAILEARKRRAERKEAALKAEGNGGGGDYDDEEEAYPRTSIYDPLGPPIEPPVDAEPAVPGVSVKLVLSPELTMSSSTVPAKTTMMGAVIHCDRRGAPNQSGTGDLFPALELRQDLPIPDPAKVRSAIGEEAYNALVNCGESDEAGGDLRLIKVLRGGICGTDIHMLKGYVDDAVAVDGKSPLVLGHEFVGIDTKTNRRVVAGINIPCGRCPLCRQAAAAAGDEDLLVPPPQTGRATEPS</sequence>
<dbReference type="InterPro" id="IPR013154">
    <property type="entry name" value="ADH-like_N"/>
</dbReference>
<dbReference type="Pfam" id="PF08240">
    <property type="entry name" value="ADH_N"/>
    <property type="match status" value="1"/>
</dbReference>
<protein>
    <recommendedName>
        <fullName evidence="1">Alcohol dehydrogenase-like N-terminal domain-containing protein</fullName>
    </recommendedName>
</protein>
<comment type="caution">
    <text evidence="2">The sequence shown here is derived from an EMBL/GenBank/DDBJ whole genome shotgun (WGS) entry which is preliminary data.</text>
</comment>
<accession>A0A7J6LRZ7</accession>
<feature type="domain" description="Alcohol dehydrogenase-like N-terminal" evidence="1">
    <location>
        <begin position="187"/>
        <end position="254"/>
    </location>
</feature>
<dbReference type="InterPro" id="IPR011032">
    <property type="entry name" value="GroES-like_sf"/>
</dbReference>
<name>A0A7J6LRZ7_PEROL</name>
<evidence type="ECO:0000313" key="3">
    <source>
        <dbReference type="Proteomes" id="UP000572268"/>
    </source>
</evidence>
<dbReference type="AlphaFoldDB" id="A0A7J6LRZ7"/>
<dbReference type="SUPFAM" id="SSF50129">
    <property type="entry name" value="GroES-like"/>
    <property type="match status" value="1"/>
</dbReference>
<gene>
    <name evidence="2" type="ORF">FOL46_005605</name>
</gene>
<evidence type="ECO:0000313" key="2">
    <source>
        <dbReference type="EMBL" id="KAF4661770.1"/>
    </source>
</evidence>
<dbReference type="Proteomes" id="UP000572268">
    <property type="component" value="Unassembled WGS sequence"/>
</dbReference>
<dbReference type="EMBL" id="JABANN010000341">
    <property type="protein sequence ID" value="KAF4661770.1"/>
    <property type="molecule type" value="Genomic_DNA"/>
</dbReference>
<evidence type="ECO:0000259" key="1">
    <source>
        <dbReference type="Pfam" id="PF08240"/>
    </source>
</evidence>
<reference evidence="2 3" key="1">
    <citation type="submission" date="2020-04" db="EMBL/GenBank/DDBJ databases">
        <title>Perkinsus olseni comparative genomics.</title>
        <authorList>
            <person name="Bogema D.R."/>
        </authorList>
    </citation>
    <scope>NUCLEOTIDE SEQUENCE [LARGE SCALE GENOMIC DNA]</scope>
    <source>
        <strain evidence="2">ATCC PRA-31</strain>
    </source>
</reference>
<organism evidence="2 3">
    <name type="scientific">Perkinsus olseni</name>
    <name type="common">Perkinsus atlanticus</name>
    <dbReference type="NCBI Taxonomy" id="32597"/>
    <lineage>
        <taxon>Eukaryota</taxon>
        <taxon>Sar</taxon>
        <taxon>Alveolata</taxon>
        <taxon>Perkinsozoa</taxon>
        <taxon>Perkinsea</taxon>
        <taxon>Perkinsida</taxon>
        <taxon>Perkinsidae</taxon>
        <taxon>Perkinsus</taxon>
    </lineage>
</organism>